<keyword evidence="1" id="KW-0597">Phosphoprotein</keyword>
<evidence type="ECO:0000313" key="7">
    <source>
        <dbReference type="Proteomes" id="UP001060368"/>
    </source>
</evidence>
<dbReference type="InterPro" id="IPR008201">
    <property type="entry name" value="HepT-like"/>
</dbReference>
<dbReference type="NCBIfam" id="NF047751">
    <property type="entry name" value="HepT_toxin"/>
    <property type="match status" value="1"/>
</dbReference>
<evidence type="ECO:0000256" key="3">
    <source>
        <dbReference type="ARBA" id="ARBA00022722"/>
    </source>
</evidence>
<gene>
    <name evidence="6" type="ORF">L6E24_08225</name>
</gene>
<keyword evidence="7" id="KW-1185">Reference proteome</keyword>
<reference evidence="6" key="1">
    <citation type="submission" date="2022-04" db="EMBL/GenBank/DDBJ databases">
        <title>Complete genome of Methanoplanus endosymbiosus DSM 3599.</title>
        <authorList>
            <person name="Chen S.-C."/>
            <person name="You Y.-T."/>
            <person name="Zhou Y.-Z."/>
            <person name="Lai M.-C."/>
        </authorList>
    </citation>
    <scope>NUCLEOTIDE SEQUENCE</scope>
    <source>
        <strain evidence="6">DSM 3599</strain>
    </source>
</reference>
<evidence type="ECO:0000256" key="5">
    <source>
        <dbReference type="ARBA" id="ARBA00024207"/>
    </source>
</evidence>
<proteinExistence type="inferred from homology"/>
<dbReference type="AlphaFoldDB" id="A0A9E7TJ41"/>
<comment type="similarity">
    <text evidence="5">Belongs to the HepT RNase toxin family.</text>
</comment>
<keyword evidence="3" id="KW-0540">Nuclease</keyword>
<keyword evidence="2" id="KW-1277">Toxin-antitoxin system</keyword>
<dbReference type="GO" id="GO:0110001">
    <property type="term" value="C:toxin-antitoxin complex"/>
    <property type="evidence" value="ECO:0007669"/>
    <property type="project" value="InterPro"/>
</dbReference>
<dbReference type="EMBL" id="CP096115">
    <property type="protein sequence ID" value="UUX91365.1"/>
    <property type="molecule type" value="Genomic_DNA"/>
</dbReference>
<accession>A0A9E7TJ41</accession>
<organism evidence="6 7">
    <name type="scientific">Methanoplanus endosymbiosus</name>
    <dbReference type="NCBI Taxonomy" id="33865"/>
    <lineage>
        <taxon>Archaea</taxon>
        <taxon>Methanobacteriati</taxon>
        <taxon>Methanobacteriota</taxon>
        <taxon>Stenosarchaea group</taxon>
        <taxon>Methanomicrobia</taxon>
        <taxon>Methanomicrobiales</taxon>
        <taxon>Methanomicrobiaceae</taxon>
        <taxon>Methanoplanus</taxon>
    </lineage>
</organism>
<evidence type="ECO:0000313" key="6">
    <source>
        <dbReference type="EMBL" id="UUX91365.1"/>
    </source>
</evidence>
<evidence type="ECO:0000256" key="1">
    <source>
        <dbReference type="ARBA" id="ARBA00022553"/>
    </source>
</evidence>
<dbReference type="GeneID" id="74307680"/>
<name>A0A9E7TJ41_9EURY</name>
<dbReference type="Gene3D" id="1.20.120.580">
    <property type="entry name" value="bsu32300-like"/>
    <property type="match status" value="1"/>
</dbReference>
<evidence type="ECO:0000256" key="4">
    <source>
        <dbReference type="ARBA" id="ARBA00022801"/>
    </source>
</evidence>
<dbReference type="PANTHER" id="PTHR33397">
    <property type="entry name" value="UPF0331 PROTEIN YUTE"/>
    <property type="match status" value="1"/>
</dbReference>
<dbReference type="InterPro" id="IPR037038">
    <property type="entry name" value="HepT-like_sf"/>
</dbReference>
<dbReference type="Proteomes" id="UP001060368">
    <property type="component" value="Chromosome"/>
</dbReference>
<dbReference type="KEGG" id="mend:L6E24_08225"/>
<sequence length="137" mass="15835">MSNINRVSVILGDVRYYLDEFRDISSEDDYDLEERKTYYAVSMILFTILNSVIELGEELITEKNLVVPGSYREIFRLLGKADIVPKDLAKDLSSLVYYRNRLSHQYSGFNEDDLESVISKLAVIEEFMSCAEKELIS</sequence>
<evidence type="ECO:0000256" key="2">
    <source>
        <dbReference type="ARBA" id="ARBA00022649"/>
    </source>
</evidence>
<keyword evidence="4" id="KW-0378">Hydrolase</keyword>
<dbReference type="RefSeq" id="WP_257741518.1">
    <property type="nucleotide sequence ID" value="NZ_CP096115.1"/>
</dbReference>
<dbReference type="Pfam" id="PF01934">
    <property type="entry name" value="HepT-like"/>
    <property type="match status" value="1"/>
</dbReference>
<dbReference type="GO" id="GO:0016787">
    <property type="term" value="F:hydrolase activity"/>
    <property type="evidence" value="ECO:0007669"/>
    <property type="project" value="UniProtKB-KW"/>
</dbReference>
<dbReference type="InterPro" id="IPR052379">
    <property type="entry name" value="Type_VII_TA_RNase"/>
</dbReference>
<dbReference type="PANTHER" id="PTHR33397:SF5">
    <property type="entry name" value="RNASE YUTE-RELATED"/>
    <property type="match status" value="1"/>
</dbReference>
<dbReference type="GO" id="GO:0004540">
    <property type="term" value="F:RNA nuclease activity"/>
    <property type="evidence" value="ECO:0007669"/>
    <property type="project" value="InterPro"/>
</dbReference>
<protein>
    <submittedName>
        <fullName evidence="6">DUF86 domain-containing protein</fullName>
    </submittedName>
</protein>